<proteinExistence type="predicted"/>
<dbReference type="EMBL" id="JAZAVJ010000106">
    <property type="protein sequence ID" value="KAK7414306.1"/>
    <property type="molecule type" value="Genomic_DNA"/>
</dbReference>
<feature type="compositionally biased region" description="Basic and acidic residues" evidence="1">
    <location>
        <begin position="94"/>
        <end position="103"/>
    </location>
</feature>
<dbReference type="Gene3D" id="1.25.40.10">
    <property type="entry name" value="Tetratricopeptide repeat domain"/>
    <property type="match status" value="1"/>
</dbReference>
<evidence type="ECO:0008006" key="4">
    <source>
        <dbReference type="Google" id="ProtNLM"/>
    </source>
</evidence>
<gene>
    <name evidence="2" type="ORF">QQX98_006823</name>
</gene>
<accession>A0ABR1GZU2</accession>
<dbReference type="SMART" id="SM00671">
    <property type="entry name" value="SEL1"/>
    <property type="match status" value="3"/>
</dbReference>
<comment type="caution">
    <text evidence="2">The sequence shown here is derived from an EMBL/GenBank/DDBJ whole genome shotgun (WGS) entry which is preliminary data.</text>
</comment>
<organism evidence="2 3">
    <name type="scientific">Neonectria punicea</name>
    <dbReference type="NCBI Taxonomy" id="979145"/>
    <lineage>
        <taxon>Eukaryota</taxon>
        <taxon>Fungi</taxon>
        <taxon>Dikarya</taxon>
        <taxon>Ascomycota</taxon>
        <taxon>Pezizomycotina</taxon>
        <taxon>Sordariomycetes</taxon>
        <taxon>Hypocreomycetidae</taxon>
        <taxon>Hypocreales</taxon>
        <taxon>Nectriaceae</taxon>
        <taxon>Neonectria</taxon>
    </lineage>
</organism>
<feature type="compositionally biased region" description="Basic and acidic residues" evidence="1">
    <location>
        <begin position="62"/>
        <end position="71"/>
    </location>
</feature>
<dbReference type="Proteomes" id="UP001498476">
    <property type="component" value="Unassembled WGS sequence"/>
</dbReference>
<feature type="compositionally biased region" description="Low complexity" evidence="1">
    <location>
        <begin position="78"/>
        <end position="91"/>
    </location>
</feature>
<feature type="region of interest" description="Disordered" evidence="1">
    <location>
        <begin position="1"/>
        <end position="133"/>
    </location>
</feature>
<protein>
    <recommendedName>
        <fullName evidence="4">Protein DSF2</fullName>
    </recommendedName>
</protein>
<name>A0ABR1GZU2_9HYPO</name>
<dbReference type="PANTHER" id="PTHR43628">
    <property type="entry name" value="ACTIVATOR OF C KINASE PROTEIN 1-RELATED"/>
    <property type="match status" value="1"/>
</dbReference>
<keyword evidence="3" id="KW-1185">Reference proteome</keyword>
<dbReference type="InterPro" id="IPR011990">
    <property type="entry name" value="TPR-like_helical_dom_sf"/>
</dbReference>
<dbReference type="PANTHER" id="PTHR43628:SF1">
    <property type="entry name" value="CHITIN SYNTHASE REGULATORY FACTOR 2-RELATED"/>
    <property type="match status" value="1"/>
</dbReference>
<dbReference type="InterPro" id="IPR052945">
    <property type="entry name" value="Mitotic_Regulator"/>
</dbReference>
<feature type="compositionally biased region" description="Basic and acidic residues" evidence="1">
    <location>
        <begin position="1"/>
        <end position="18"/>
    </location>
</feature>
<evidence type="ECO:0000313" key="2">
    <source>
        <dbReference type="EMBL" id="KAK7414306.1"/>
    </source>
</evidence>
<dbReference type="Pfam" id="PF08238">
    <property type="entry name" value="Sel1"/>
    <property type="match status" value="3"/>
</dbReference>
<evidence type="ECO:0000256" key="1">
    <source>
        <dbReference type="SAM" id="MobiDB-lite"/>
    </source>
</evidence>
<dbReference type="SUPFAM" id="SSF81901">
    <property type="entry name" value="HCP-like"/>
    <property type="match status" value="1"/>
</dbReference>
<feature type="region of interest" description="Disordered" evidence="1">
    <location>
        <begin position="150"/>
        <end position="198"/>
    </location>
</feature>
<reference evidence="2 3" key="1">
    <citation type="journal article" date="2025" name="Microbiol. Resour. Announc.">
        <title>Draft genome sequences for Neonectria magnoliae and Neonectria punicea, canker pathogens of Liriodendron tulipifera and Acer saccharum in West Virginia.</title>
        <authorList>
            <person name="Petronek H.M."/>
            <person name="Kasson M.T."/>
            <person name="Metheny A.M."/>
            <person name="Stauder C.M."/>
            <person name="Lovett B."/>
            <person name="Lynch S.C."/>
            <person name="Garnas J.R."/>
            <person name="Kasson L.R."/>
            <person name="Stajich J.E."/>
        </authorList>
    </citation>
    <scope>NUCLEOTIDE SEQUENCE [LARGE SCALE GENOMIC DNA]</scope>
    <source>
        <strain evidence="2 3">NRRL 64653</strain>
    </source>
</reference>
<evidence type="ECO:0000313" key="3">
    <source>
        <dbReference type="Proteomes" id="UP001498476"/>
    </source>
</evidence>
<dbReference type="InterPro" id="IPR006597">
    <property type="entry name" value="Sel1-like"/>
</dbReference>
<sequence length="385" mass="41999">MGLRDFLKKKDELDHGEPADPATVDRLNAPEFTFIRSDTTTQEVIHPPSFRPDDQSLLSPKEPSKARRSLDVFRSGRSRSASVSSQGSHSSNPPKEKDKEGRRLSHRLHLSKAPESSESVPANLPAIVTPANPEDKDAAELQWEKRATMLASQNDVARSRPETPVSTERAARTGLGGQGQQPRKRSPSVGPVSSKTIDEDIQEAIRLHEEGDLERSTRMFGKLADPGGANNPLSQVLYGLALRHGWGCAPDPSGAVHYLSAAASNSASIEQMALQAGMKKGGAAKGELVLAIFELANCFRHGWGIPKDPYAAKQYYETAANLGDTDAMNEIGWCYLEGFGCKKDKFASARYYRLAEKAGNKTLGNSWIWKDKYNPPGEGTSTSRK</sequence>